<proteinExistence type="predicted"/>
<dbReference type="EMBL" id="VINQ01000015">
    <property type="protein sequence ID" value="KAA0912205.1"/>
    <property type="molecule type" value="Genomic_DNA"/>
</dbReference>
<comment type="caution">
    <text evidence="2">The sequence shown here is derived from an EMBL/GenBank/DDBJ whole genome shotgun (WGS) entry which is preliminary data.</text>
</comment>
<evidence type="ECO:0000256" key="1">
    <source>
        <dbReference type="SAM" id="MobiDB-lite"/>
    </source>
</evidence>
<feature type="compositionally biased region" description="Low complexity" evidence="1">
    <location>
        <begin position="75"/>
        <end position="86"/>
    </location>
</feature>
<protein>
    <submittedName>
        <fullName evidence="2">Uncharacterized protein</fullName>
    </submittedName>
</protein>
<evidence type="ECO:0000313" key="2">
    <source>
        <dbReference type="EMBL" id="KAA0912205.1"/>
    </source>
</evidence>
<dbReference type="AlphaFoldDB" id="A0A5A9Z5G9"/>
<accession>A0A5A9Z5G9</accession>
<organism evidence="2 3">
    <name type="scientific">Aquicoccus porphyridii</name>
    <dbReference type="NCBI Taxonomy" id="1852029"/>
    <lineage>
        <taxon>Bacteria</taxon>
        <taxon>Pseudomonadati</taxon>
        <taxon>Pseudomonadota</taxon>
        <taxon>Alphaproteobacteria</taxon>
        <taxon>Rhodobacterales</taxon>
        <taxon>Paracoccaceae</taxon>
        <taxon>Aquicoccus</taxon>
    </lineage>
</organism>
<feature type="compositionally biased region" description="Acidic residues" evidence="1">
    <location>
        <begin position="60"/>
        <end position="74"/>
    </location>
</feature>
<evidence type="ECO:0000313" key="3">
    <source>
        <dbReference type="Proteomes" id="UP000325291"/>
    </source>
</evidence>
<keyword evidence="3" id="KW-1185">Reference proteome</keyword>
<reference evidence="2 3" key="1">
    <citation type="submission" date="2019-07" db="EMBL/GenBank/DDBJ databases">
        <title>Aquicoccus porphyridii gen. nov., sp. nov., isolated from a small marine red alga, Porphyridium marinum.</title>
        <authorList>
            <person name="Liu L."/>
        </authorList>
    </citation>
    <scope>NUCLEOTIDE SEQUENCE [LARGE SCALE GENOMIC DNA]</scope>
    <source>
        <strain evidence="2 3">L1 8-17</strain>
    </source>
</reference>
<name>A0A5A9Z5G9_9RHOB</name>
<sequence>MAIVALVGCSDPLSDVPRLSDTQLDGPEPVAEVAAAPDETEEDVGFFQRLLRPRDVGAVDGDDDEPVASDDETDTVASEDAASADVASDDAETAPRAQKQGGFWDRLFGPERAETVTSERGGDAAGPAASEYRGRGGQARPGLFSNNKAARRTGADAREVAPGEVLPFGDVARACHVGRGDLGHEVGQYPEKRPKYRLYDSNPGHPGLNSFYITGFADGCPRQITAALAVFGAPSMYEALRYGLPESARTGRETDRAYERVKSRVCGVSRNKPCGNRIGRMDRGTVFVSVYNRFEGADGWMNILIHDGVIQAMAPGG</sequence>
<feature type="region of interest" description="Disordered" evidence="1">
    <location>
        <begin position="52"/>
        <end position="158"/>
    </location>
</feature>
<dbReference type="Proteomes" id="UP000325291">
    <property type="component" value="Unassembled WGS sequence"/>
</dbReference>
<gene>
    <name evidence="2" type="ORF">FLO80_16470</name>
</gene>